<organism evidence="5 6">
    <name type="scientific">Haloechinothrix aidingensis</name>
    <dbReference type="NCBI Taxonomy" id="2752311"/>
    <lineage>
        <taxon>Bacteria</taxon>
        <taxon>Bacillati</taxon>
        <taxon>Actinomycetota</taxon>
        <taxon>Actinomycetes</taxon>
        <taxon>Pseudonocardiales</taxon>
        <taxon>Pseudonocardiaceae</taxon>
        <taxon>Haloechinothrix</taxon>
    </lineage>
</organism>
<dbReference type="RefSeq" id="WP_180893432.1">
    <property type="nucleotide sequence ID" value="NZ_JACCKD010000004.1"/>
</dbReference>
<dbReference type="Pfam" id="PF07702">
    <property type="entry name" value="UTRA"/>
    <property type="match status" value="1"/>
</dbReference>
<dbReference type="Gene3D" id="1.10.10.10">
    <property type="entry name" value="Winged helix-like DNA-binding domain superfamily/Winged helix DNA-binding domain"/>
    <property type="match status" value="1"/>
</dbReference>
<keyword evidence="1" id="KW-0805">Transcription regulation</keyword>
<dbReference type="SUPFAM" id="SSF46785">
    <property type="entry name" value="Winged helix' DNA-binding domain"/>
    <property type="match status" value="1"/>
</dbReference>
<evidence type="ECO:0000313" key="5">
    <source>
        <dbReference type="EMBL" id="MBA0126626.1"/>
    </source>
</evidence>
<dbReference type="SMART" id="SM00345">
    <property type="entry name" value="HTH_GNTR"/>
    <property type="match status" value="1"/>
</dbReference>
<dbReference type="EMBL" id="JACCKD010000004">
    <property type="protein sequence ID" value="MBA0126626.1"/>
    <property type="molecule type" value="Genomic_DNA"/>
</dbReference>
<dbReference type="AlphaFoldDB" id="A0A838ABM2"/>
<proteinExistence type="predicted"/>
<keyword evidence="6" id="KW-1185">Reference proteome</keyword>
<dbReference type="InterPro" id="IPR036388">
    <property type="entry name" value="WH-like_DNA-bd_sf"/>
</dbReference>
<dbReference type="PROSITE" id="PS50949">
    <property type="entry name" value="HTH_GNTR"/>
    <property type="match status" value="1"/>
</dbReference>
<dbReference type="PANTHER" id="PTHR44846">
    <property type="entry name" value="MANNOSYL-D-GLYCERATE TRANSPORT/METABOLISM SYSTEM REPRESSOR MNGR-RELATED"/>
    <property type="match status" value="1"/>
</dbReference>
<dbReference type="GO" id="GO:0045892">
    <property type="term" value="P:negative regulation of DNA-templated transcription"/>
    <property type="evidence" value="ECO:0007669"/>
    <property type="project" value="TreeGrafter"/>
</dbReference>
<dbReference type="InterPro" id="IPR036390">
    <property type="entry name" value="WH_DNA-bd_sf"/>
</dbReference>
<reference evidence="5 6" key="1">
    <citation type="submission" date="2020-07" db="EMBL/GenBank/DDBJ databases">
        <title>Genome of Haloechinothrix sp.</title>
        <authorList>
            <person name="Tang S.-K."/>
            <person name="Yang L."/>
            <person name="Zhu W.-Y."/>
        </authorList>
    </citation>
    <scope>NUCLEOTIDE SEQUENCE [LARGE SCALE GENOMIC DNA]</scope>
    <source>
        <strain evidence="5 6">YIM 98757</strain>
    </source>
</reference>
<sequence>MATRWSGTPAYLQIAADYRGKILDGSLAPGAKLPSESRLMSDYGVSRMVVKMALNVLRNEGLILGHQGKGSFVKESRRVVRDSTGRYSRHKPHSASPFINDAAQSSQRGEWEYASKKVPATEDLAVRLGTEPDAELMQTDYRYFADGAVVQIARSWEPLAITGGTSIELPEESPAAGVIARMDLIDQRVDEVVERVHARAARPDEIERLELPAQSVYVLVIERTHYVGDQPVETCDITFPGDRYELTYRIPVES</sequence>
<evidence type="ECO:0000313" key="6">
    <source>
        <dbReference type="Proteomes" id="UP000582974"/>
    </source>
</evidence>
<dbReference type="Proteomes" id="UP000582974">
    <property type="component" value="Unassembled WGS sequence"/>
</dbReference>
<dbReference type="InterPro" id="IPR028978">
    <property type="entry name" value="Chorismate_lyase_/UTRA_dom_sf"/>
</dbReference>
<dbReference type="CDD" id="cd07377">
    <property type="entry name" value="WHTH_GntR"/>
    <property type="match status" value="1"/>
</dbReference>
<evidence type="ECO:0000256" key="1">
    <source>
        <dbReference type="ARBA" id="ARBA00023015"/>
    </source>
</evidence>
<dbReference type="GO" id="GO:0003700">
    <property type="term" value="F:DNA-binding transcription factor activity"/>
    <property type="evidence" value="ECO:0007669"/>
    <property type="project" value="InterPro"/>
</dbReference>
<evidence type="ECO:0000256" key="2">
    <source>
        <dbReference type="ARBA" id="ARBA00023125"/>
    </source>
</evidence>
<dbReference type="Gene3D" id="3.40.1410.10">
    <property type="entry name" value="Chorismate lyase-like"/>
    <property type="match status" value="1"/>
</dbReference>
<comment type="caution">
    <text evidence="5">The sequence shown here is derived from an EMBL/GenBank/DDBJ whole genome shotgun (WGS) entry which is preliminary data.</text>
</comment>
<dbReference type="Pfam" id="PF00392">
    <property type="entry name" value="GntR"/>
    <property type="match status" value="1"/>
</dbReference>
<feature type="domain" description="HTH gntR-type" evidence="4">
    <location>
        <begin position="8"/>
        <end position="76"/>
    </location>
</feature>
<gene>
    <name evidence="5" type="ORF">H0B56_13825</name>
</gene>
<dbReference type="SMART" id="SM00866">
    <property type="entry name" value="UTRA"/>
    <property type="match status" value="1"/>
</dbReference>
<dbReference type="InterPro" id="IPR050679">
    <property type="entry name" value="Bact_HTH_transcr_reg"/>
</dbReference>
<keyword evidence="3" id="KW-0804">Transcription</keyword>
<accession>A0A838ABM2</accession>
<evidence type="ECO:0000259" key="4">
    <source>
        <dbReference type="PROSITE" id="PS50949"/>
    </source>
</evidence>
<keyword evidence="2" id="KW-0238">DNA-binding</keyword>
<dbReference type="GO" id="GO:0003677">
    <property type="term" value="F:DNA binding"/>
    <property type="evidence" value="ECO:0007669"/>
    <property type="project" value="UniProtKB-KW"/>
</dbReference>
<dbReference type="InterPro" id="IPR011663">
    <property type="entry name" value="UTRA"/>
</dbReference>
<dbReference type="PRINTS" id="PR00035">
    <property type="entry name" value="HTHGNTR"/>
</dbReference>
<dbReference type="PANTHER" id="PTHR44846:SF17">
    <property type="entry name" value="GNTR-FAMILY TRANSCRIPTIONAL REGULATOR"/>
    <property type="match status" value="1"/>
</dbReference>
<protein>
    <submittedName>
        <fullName evidence="5">GntR family transcriptional regulator</fullName>
    </submittedName>
</protein>
<name>A0A838ABM2_9PSEU</name>
<evidence type="ECO:0000256" key="3">
    <source>
        <dbReference type="ARBA" id="ARBA00023163"/>
    </source>
</evidence>
<dbReference type="InterPro" id="IPR000524">
    <property type="entry name" value="Tscrpt_reg_HTH_GntR"/>
</dbReference>
<dbReference type="SUPFAM" id="SSF64288">
    <property type="entry name" value="Chorismate lyase-like"/>
    <property type="match status" value="1"/>
</dbReference>